<proteinExistence type="predicted"/>
<dbReference type="Gene3D" id="2.130.10.10">
    <property type="entry name" value="YVTN repeat-like/Quinoprotein amine dehydrogenase"/>
    <property type="match status" value="2"/>
</dbReference>
<sequence>MLHFHSNLFVRSIVTTAVVLLVSACTLGQRTPAPNGGVFVSYNAGETWEAKTLVQVTEKGAVTIGPYDMGSLIFHPTDPQIMYFITTQNGVYRTVTGGDQWELTTLSTGAITSLALDPLNPGIVYAAQGGTILKSVDSMATWSTIYVEARPLQTIMSIAIDPSDPSKIYAATQQFIIKSQDFGTTWSFLEWKGTQARKLWISSKNPNILYVLASNYGFYKSSDGGNSWQDLSSGLALFQRSQSISWVDFNPQTERFTIATGYGILTSTDGATSWQQIDTLIPSATIQIQAVVINPDNDREIIFSINNVIHKTVDGGKTWKTLATVPTSRFISHMYHSPHDSSILYVGTRLSSPTAL</sequence>
<comment type="caution">
    <text evidence="2">The sequence shown here is derived from an EMBL/GenBank/DDBJ whole genome shotgun (WGS) entry which is preliminary data.</text>
</comment>
<protein>
    <recommendedName>
        <fullName evidence="1">Photosynthesis system II assembly factor Ycf48/Hcf136-like domain-containing protein</fullName>
    </recommendedName>
</protein>
<dbReference type="SUPFAM" id="SSF110296">
    <property type="entry name" value="Oligoxyloglucan reducing end-specific cellobiohydrolase"/>
    <property type="match status" value="2"/>
</dbReference>
<dbReference type="AlphaFoldDB" id="A0A1G2B3G9"/>
<dbReference type="EMBL" id="MHKE01000017">
    <property type="protein sequence ID" value="OGY82777.1"/>
    <property type="molecule type" value="Genomic_DNA"/>
</dbReference>
<dbReference type="InterPro" id="IPR028203">
    <property type="entry name" value="PSII_CF48-like_dom"/>
</dbReference>
<name>A0A1G2B3G9_9BACT</name>
<dbReference type="GO" id="GO:0010411">
    <property type="term" value="P:xyloglucan metabolic process"/>
    <property type="evidence" value="ECO:0007669"/>
    <property type="project" value="TreeGrafter"/>
</dbReference>
<dbReference type="InterPro" id="IPR015943">
    <property type="entry name" value="WD40/YVTN_repeat-like_dom_sf"/>
</dbReference>
<accession>A0A1G2B3G9</accession>
<dbReference type="PANTHER" id="PTHR43739:SF5">
    <property type="entry name" value="EXO-ALPHA-SIALIDASE"/>
    <property type="match status" value="1"/>
</dbReference>
<dbReference type="Proteomes" id="UP000179164">
    <property type="component" value="Unassembled WGS sequence"/>
</dbReference>
<evidence type="ECO:0000313" key="2">
    <source>
        <dbReference type="EMBL" id="OGY82777.1"/>
    </source>
</evidence>
<organism evidence="2 3">
    <name type="scientific">Candidatus Kerfeldbacteria bacterium RIFCSPLOWO2_01_FULL_48_11</name>
    <dbReference type="NCBI Taxonomy" id="1798543"/>
    <lineage>
        <taxon>Bacteria</taxon>
        <taxon>Candidatus Kerfeldiibacteriota</taxon>
    </lineage>
</organism>
<dbReference type="PANTHER" id="PTHR43739">
    <property type="entry name" value="XYLOGLUCANASE (EUROFUNG)"/>
    <property type="match status" value="1"/>
</dbReference>
<evidence type="ECO:0000259" key="1">
    <source>
        <dbReference type="Pfam" id="PF14870"/>
    </source>
</evidence>
<feature type="domain" description="Photosynthesis system II assembly factor Ycf48/Hcf136-like" evidence="1">
    <location>
        <begin position="194"/>
        <end position="322"/>
    </location>
</feature>
<gene>
    <name evidence="2" type="ORF">A2898_04245</name>
</gene>
<evidence type="ECO:0000313" key="3">
    <source>
        <dbReference type="Proteomes" id="UP000179164"/>
    </source>
</evidence>
<dbReference type="STRING" id="1798543.A2898_04245"/>
<reference evidence="2 3" key="1">
    <citation type="journal article" date="2016" name="Nat. Commun.">
        <title>Thousands of microbial genomes shed light on interconnected biogeochemical processes in an aquifer system.</title>
        <authorList>
            <person name="Anantharaman K."/>
            <person name="Brown C.T."/>
            <person name="Hug L.A."/>
            <person name="Sharon I."/>
            <person name="Castelle C.J."/>
            <person name="Probst A.J."/>
            <person name="Thomas B.C."/>
            <person name="Singh A."/>
            <person name="Wilkins M.J."/>
            <person name="Karaoz U."/>
            <person name="Brodie E.L."/>
            <person name="Williams K.H."/>
            <person name="Hubbard S.S."/>
            <person name="Banfield J.F."/>
        </authorList>
    </citation>
    <scope>NUCLEOTIDE SEQUENCE [LARGE SCALE GENOMIC DNA]</scope>
</reference>
<dbReference type="Pfam" id="PF14870">
    <property type="entry name" value="PSII_BNR"/>
    <property type="match status" value="1"/>
</dbReference>
<dbReference type="InterPro" id="IPR052025">
    <property type="entry name" value="Xyloglucanase_GH74"/>
</dbReference>